<sequence length="275" mass="30809">MFGRGPLKNVCRVVLAAELRETQHGQHQQDKKTPNGARHIAEPPQVPGARLEGVSGVGDSEKNRHRERHKRACRAEREHRVYRLALEHQTQQTLAHKPVEPHRVDRRPGVRVNAAPHARQRDAPVSGVRVQHARRGEHAGEVHDVRQDDGQGGHRDSSVSREDLAQERHERLPQLSVDGGRHVDDRVRHAELEREAEHGAERRGQHDRVRRHNLGVRRLLSEMERSVEAGHDPDSSHEAHQDGHSVGPVGHVGDGPRLGVGVELWQALLGPRVAA</sequence>
<evidence type="ECO:0000256" key="1">
    <source>
        <dbReference type="SAM" id="MobiDB-lite"/>
    </source>
</evidence>
<feature type="region of interest" description="Disordered" evidence="1">
    <location>
        <begin position="113"/>
        <end position="183"/>
    </location>
</feature>
<feature type="region of interest" description="Disordered" evidence="1">
    <location>
        <begin position="193"/>
        <end position="212"/>
    </location>
</feature>
<dbReference type="Proteomes" id="UP000738402">
    <property type="component" value="Unassembled WGS sequence"/>
</dbReference>
<feature type="compositionally biased region" description="Basic and acidic residues" evidence="1">
    <location>
        <begin position="225"/>
        <end position="243"/>
    </location>
</feature>
<feature type="compositionally biased region" description="Basic and acidic residues" evidence="1">
    <location>
        <begin position="134"/>
        <end position="172"/>
    </location>
</feature>
<dbReference type="EMBL" id="JAHLUH010000020">
    <property type="protein sequence ID" value="KAG7724026.1"/>
    <property type="molecule type" value="Genomic_DNA"/>
</dbReference>
<gene>
    <name evidence="2" type="ORF">KL933_005169</name>
</gene>
<accession>A0AAN6D0V8</accession>
<feature type="compositionally biased region" description="Basic and acidic residues" evidence="1">
    <location>
        <begin position="193"/>
        <end position="207"/>
    </location>
</feature>
<protein>
    <submittedName>
        <fullName evidence="2">Uncharacterized protein</fullName>
    </submittedName>
</protein>
<organism evidence="2 3">
    <name type="scientific">Ogataea haglerorum</name>
    <dbReference type="NCBI Taxonomy" id="1937702"/>
    <lineage>
        <taxon>Eukaryota</taxon>
        <taxon>Fungi</taxon>
        <taxon>Dikarya</taxon>
        <taxon>Ascomycota</taxon>
        <taxon>Saccharomycotina</taxon>
        <taxon>Pichiomycetes</taxon>
        <taxon>Pichiales</taxon>
        <taxon>Pichiaceae</taxon>
        <taxon>Ogataea</taxon>
    </lineage>
</organism>
<reference evidence="2" key="1">
    <citation type="journal article" date="2021" name="G3 (Bethesda)">
        <title>Genomic diversity, chromosomal rearrangements, and interspecies hybridization in the ogataea polymorpha species complex.</title>
        <authorList>
            <person name="Hanson S.J."/>
            <person name="Cinneide E.O."/>
            <person name="Salzberg L.I."/>
            <person name="Wolfe K.H."/>
            <person name="McGowan J."/>
            <person name="Fitzpatrick D.A."/>
            <person name="Matlin K."/>
        </authorList>
    </citation>
    <scope>NUCLEOTIDE SEQUENCE</scope>
    <source>
        <strain evidence="2">83-405-1</strain>
    </source>
</reference>
<comment type="caution">
    <text evidence="2">The sequence shown here is derived from an EMBL/GenBank/DDBJ whole genome shotgun (WGS) entry which is preliminary data.</text>
</comment>
<name>A0AAN6D0V8_9ASCO</name>
<dbReference type="AlphaFoldDB" id="A0AAN6D0V8"/>
<evidence type="ECO:0000313" key="3">
    <source>
        <dbReference type="Proteomes" id="UP000738402"/>
    </source>
</evidence>
<proteinExistence type="predicted"/>
<feature type="region of interest" description="Disordered" evidence="1">
    <location>
        <begin position="21"/>
        <end position="73"/>
    </location>
</feature>
<feature type="compositionally biased region" description="Basic and acidic residues" evidence="1">
    <location>
        <begin position="21"/>
        <end position="33"/>
    </location>
</feature>
<feature type="region of interest" description="Disordered" evidence="1">
    <location>
        <begin position="225"/>
        <end position="254"/>
    </location>
</feature>
<evidence type="ECO:0000313" key="2">
    <source>
        <dbReference type="EMBL" id="KAG7724026.1"/>
    </source>
</evidence>